<keyword evidence="2" id="KW-0472">Membrane</keyword>
<dbReference type="SUPFAM" id="SSF56935">
    <property type="entry name" value="Porins"/>
    <property type="match status" value="1"/>
</dbReference>
<dbReference type="InterPro" id="IPR041700">
    <property type="entry name" value="OMP_b-brl_3"/>
</dbReference>
<organism evidence="6 7">
    <name type="scientific">Sphingobacterium litopenaei</name>
    <dbReference type="NCBI Taxonomy" id="2763500"/>
    <lineage>
        <taxon>Bacteria</taxon>
        <taxon>Pseudomonadati</taxon>
        <taxon>Bacteroidota</taxon>
        <taxon>Sphingobacteriia</taxon>
        <taxon>Sphingobacteriales</taxon>
        <taxon>Sphingobacteriaceae</taxon>
        <taxon>Sphingobacterium</taxon>
    </lineage>
</organism>
<name>A0ABR7YCT7_9SPHI</name>
<dbReference type="Gene3D" id="2.170.130.10">
    <property type="entry name" value="TonB-dependent receptor, plug domain"/>
    <property type="match status" value="1"/>
</dbReference>
<dbReference type="Pfam" id="PF13620">
    <property type="entry name" value="CarboxypepD_reg"/>
    <property type="match status" value="1"/>
</dbReference>
<gene>
    <name evidence="6" type="ORF">H8B04_05925</name>
</gene>
<dbReference type="RefSeq" id="WP_190301751.1">
    <property type="nucleotide sequence ID" value="NZ_JACOIJ010000008.1"/>
</dbReference>
<dbReference type="InterPro" id="IPR008969">
    <property type="entry name" value="CarboxyPept-like_regulatory"/>
</dbReference>
<protein>
    <submittedName>
        <fullName evidence="6">TonB-dependent receptor</fullName>
    </submittedName>
</protein>
<dbReference type="EMBL" id="JACOIJ010000008">
    <property type="protein sequence ID" value="MBD1429107.1"/>
    <property type="molecule type" value="Genomic_DNA"/>
</dbReference>
<dbReference type="SUPFAM" id="SSF49464">
    <property type="entry name" value="Carboxypeptidase regulatory domain-like"/>
    <property type="match status" value="1"/>
</dbReference>
<proteinExistence type="predicted"/>
<evidence type="ECO:0000256" key="4">
    <source>
        <dbReference type="SAM" id="SignalP"/>
    </source>
</evidence>
<dbReference type="InterPro" id="IPR036942">
    <property type="entry name" value="Beta-barrel_TonB_sf"/>
</dbReference>
<dbReference type="Gene3D" id="2.60.40.1120">
    <property type="entry name" value="Carboxypeptidase-like, regulatory domain"/>
    <property type="match status" value="1"/>
</dbReference>
<evidence type="ECO:0000313" key="7">
    <source>
        <dbReference type="Proteomes" id="UP000651271"/>
    </source>
</evidence>
<comment type="subcellular location">
    <subcellularLocation>
        <location evidence="1">Cell outer membrane</location>
    </subcellularLocation>
</comment>
<evidence type="ECO:0000256" key="2">
    <source>
        <dbReference type="ARBA" id="ARBA00023136"/>
    </source>
</evidence>
<keyword evidence="4" id="KW-0732">Signal</keyword>
<keyword evidence="7" id="KW-1185">Reference proteome</keyword>
<dbReference type="Proteomes" id="UP000651271">
    <property type="component" value="Unassembled WGS sequence"/>
</dbReference>
<comment type="caution">
    <text evidence="6">The sequence shown here is derived from an EMBL/GenBank/DDBJ whole genome shotgun (WGS) entry which is preliminary data.</text>
</comment>
<evidence type="ECO:0000313" key="6">
    <source>
        <dbReference type="EMBL" id="MBD1429107.1"/>
    </source>
</evidence>
<feature type="signal peptide" evidence="4">
    <location>
        <begin position="1"/>
        <end position="20"/>
    </location>
</feature>
<dbReference type="Pfam" id="PF14905">
    <property type="entry name" value="OMP_b-brl_3"/>
    <property type="match status" value="1"/>
</dbReference>
<dbReference type="PANTHER" id="PTHR40980">
    <property type="entry name" value="PLUG DOMAIN-CONTAINING PROTEIN"/>
    <property type="match status" value="1"/>
</dbReference>
<feature type="chain" id="PRO_5045872845" evidence="4">
    <location>
        <begin position="21"/>
        <end position="803"/>
    </location>
</feature>
<evidence type="ECO:0000256" key="3">
    <source>
        <dbReference type="ARBA" id="ARBA00023237"/>
    </source>
</evidence>
<keyword evidence="6" id="KW-0675">Receptor</keyword>
<feature type="domain" description="Outer membrane protein beta-barrel" evidence="5">
    <location>
        <begin position="379"/>
        <end position="780"/>
    </location>
</feature>
<keyword evidence="3" id="KW-0998">Cell outer membrane</keyword>
<dbReference type="Gene3D" id="2.40.170.20">
    <property type="entry name" value="TonB-dependent receptor, beta-barrel domain"/>
    <property type="match status" value="1"/>
</dbReference>
<dbReference type="PANTHER" id="PTHR40980:SF4">
    <property type="entry name" value="TONB-DEPENDENT RECEPTOR-LIKE BETA-BARREL DOMAIN-CONTAINING PROTEIN"/>
    <property type="match status" value="1"/>
</dbReference>
<evidence type="ECO:0000256" key="1">
    <source>
        <dbReference type="ARBA" id="ARBA00004442"/>
    </source>
</evidence>
<dbReference type="InterPro" id="IPR037066">
    <property type="entry name" value="Plug_dom_sf"/>
</dbReference>
<reference evidence="6 7" key="1">
    <citation type="submission" date="2020-08" db="EMBL/GenBank/DDBJ databases">
        <title>Sphingobacterium sp. DN04309 isolated from aquaculture water.</title>
        <authorList>
            <person name="Zhang M."/>
        </authorList>
    </citation>
    <scope>NUCLEOTIDE SEQUENCE [LARGE SCALE GENOMIC DNA]</scope>
    <source>
        <strain evidence="6 7">DN04309</strain>
    </source>
</reference>
<evidence type="ECO:0000259" key="5">
    <source>
        <dbReference type="Pfam" id="PF14905"/>
    </source>
</evidence>
<accession>A0ABR7YCT7</accession>
<sequence length="803" mass="91288">MKILLHTLSCMVLCLQFAFAQQKTISGIIKNADNTPIVNASVFLVTEPNRGFIKSAITDEKGQFKFLGFPKGNFRIEATAVGYAKGESGAFQTADSSITIEDIILQVLTKELEAVSVQGQLPQIQHTNGRLVMNVENSSISAGNNALEVLKRAPGVDVDKDDNISLMGQQGVNVTIDGRQTYMTGEQLATFLKSTDGSQIKSIELSTTRSAKDDAEGTAGVINIVMKKNRLEGFNGSFVGSGAVGEKWRGNSSLSVNYKKNNSTFFTNYSYTDNNYNENIRITRIIPNDVADTYFDQTSRFENADKTHNYKLGFEQKTSARNTFMIQFNGANNKEDQLTPGTTLMSQPNRSVDSIMVSDNNNDEKFNRYSVNINNEFVIDSTGKKLTADFDYSTFKTNSVLNYGYYSYFGDGETLMYAPEFERSTFGVDINILATKLDYTQKLWKGNIETGAKYSNVQSDNDVYFENRVGSNWENNTNRSNIFNYEEQILAGYFDYSTNIKKWGIKAGLRGEYTISDGHSITQNKQVKRDYFDLFPSASLSYNAHENHVFALNYSRKVSRPNYRNLNPFEYYVDKRTYNKGNPYLNPQYTDGFSFNYTLYKRFNIALGHDITKGAMIESLGQDTVLKTTWITRENLGEQTTSYINLTIPYRFGKVWTMFNNITGIYMHFKGPVSGYHVNLGSAFIQANINNNFRFSKQFTGEVSVRYNSPFIYNMYKIQTRWGTDIGATYNLKDERTSLKLAVTDIFHTNHNNVFTEFEEFNSKIYQYRDSQTVRLTLTYKFGNLKQSIRRVNDSSEEKERAL</sequence>